<feature type="region of interest" description="Disordered" evidence="1">
    <location>
        <begin position="1"/>
        <end position="43"/>
    </location>
</feature>
<sequence>MPSGKRETERKGNTPVNTGPSPNSDGRANNLVEEADEPARGSGPLQLETITRIHPFHTVHSHLPDERTSGKFVLEHPQGRCGVEPDDSTNKVRQSPSSRRDVQRQAILRHVQHQPRTVDVIHSEDRNLRSANVKLSGMCQCEVHHQLFSTSLTVLKLQTT</sequence>
<name>A0A0V1ADG0_9BILA</name>
<accession>A0A0V1ADG0</accession>
<gene>
    <name evidence="2" type="ORF">T12_9141</name>
</gene>
<dbReference type="AlphaFoldDB" id="A0A0V1ADG0"/>
<evidence type="ECO:0000313" key="3">
    <source>
        <dbReference type="Proteomes" id="UP000054783"/>
    </source>
</evidence>
<organism evidence="2 3">
    <name type="scientific">Trichinella patagoniensis</name>
    <dbReference type="NCBI Taxonomy" id="990121"/>
    <lineage>
        <taxon>Eukaryota</taxon>
        <taxon>Metazoa</taxon>
        <taxon>Ecdysozoa</taxon>
        <taxon>Nematoda</taxon>
        <taxon>Enoplea</taxon>
        <taxon>Dorylaimia</taxon>
        <taxon>Trichinellida</taxon>
        <taxon>Trichinellidae</taxon>
        <taxon>Trichinella</taxon>
    </lineage>
</organism>
<keyword evidence="3" id="KW-1185">Reference proteome</keyword>
<evidence type="ECO:0000313" key="2">
    <source>
        <dbReference type="EMBL" id="KRY22859.1"/>
    </source>
</evidence>
<protein>
    <submittedName>
        <fullName evidence="2">Uncharacterized protein</fullName>
    </submittedName>
</protein>
<feature type="compositionally biased region" description="Basic and acidic residues" evidence="1">
    <location>
        <begin position="1"/>
        <end position="12"/>
    </location>
</feature>
<evidence type="ECO:0000256" key="1">
    <source>
        <dbReference type="SAM" id="MobiDB-lite"/>
    </source>
</evidence>
<proteinExistence type="predicted"/>
<reference evidence="2 3" key="1">
    <citation type="submission" date="2015-01" db="EMBL/GenBank/DDBJ databases">
        <title>Evolution of Trichinella species and genotypes.</title>
        <authorList>
            <person name="Korhonen P.K."/>
            <person name="Edoardo P."/>
            <person name="Giuseppe L.R."/>
            <person name="Gasser R.B."/>
        </authorList>
    </citation>
    <scope>NUCLEOTIDE SEQUENCE [LARGE SCALE GENOMIC DNA]</scope>
    <source>
        <strain evidence="2">ISS2496</strain>
    </source>
</reference>
<dbReference type="EMBL" id="JYDQ01000006">
    <property type="protein sequence ID" value="KRY22859.1"/>
    <property type="molecule type" value="Genomic_DNA"/>
</dbReference>
<feature type="region of interest" description="Disordered" evidence="1">
    <location>
        <begin position="76"/>
        <end position="102"/>
    </location>
</feature>
<feature type="compositionally biased region" description="Polar residues" evidence="1">
    <location>
        <begin position="14"/>
        <end position="27"/>
    </location>
</feature>
<dbReference type="Proteomes" id="UP000054783">
    <property type="component" value="Unassembled WGS sequence"/>
</dbReference>
<comment type="caution">
    <text evidence="2">The sequence shown here is derived from an EMBL/GenBank/DDBJ whole genome shotgun (WGS) entry which is preliminary data.</text>
</comment>